<organism evidence="2">
    <name type="scientific">Drosophila persimilis</name>
    <name type="common">Fruit fly</name>
    <dbReference type="NCBI Taxonomy" id="7234"/>
    <lineage>
        <taxon>Eukaryota</taxon>
        <taxon>Metazoa</taxon>
        <taxon>Ecdysozoa</taxon>
        <taxon>Arthropoda</taxon>
        <taxon>Hexapoda</taxon>
        <taxon>Insecta</taxon>
        <taxon>Pterygota</taxon>
        <taxon>Neoptera</taxon>
        <taxon>Endopterygota</taxon>
        <taxon>Diptera</taxon>
        <taxon>Brachycera</taxon>
        <taxon>Muscomorpha</taxon>
        <taxon>Ephydroidea</taxon>
        <taxon>Drosophilidae</taxon>
        <taxon>Drosophila</taxon>
        <taxon>Sophophora</taxon>
    </lineage>
</organism>
<dbReference type="Proteomes" id="UP000008744">
    <property type="component" value="Unassembled WGS sequence"/>
</dbReference>
<sequence length="50" mass="6094">MLKILSQYFDRYGLYVRISVFQEDTVYVHLRQYIVEFHPSLEPPFKTVAR</sequence>
<dbReference type="AlphaFoldDB" id="B4H6K3"/>
<gene>
    <name evidence="1" type="primary">Dper\GL15574</name>
    <name evidence="1" type="ORF">Dper_GL15574</name>
</gene>
<proteinExistence type="predicted"/>
<evidence type="ECO:0000313" key="2">
    <source>
        <dbReference type="Proteomes" id="UP000008744"/>
    </source>
</evidence>
<dbReference type="HOGENOM" id="CLU_3126571_0_0_1"/>
<keyword evidence="2" id="KW-1185">Reference proteome</keyword>
<dbReference type="EMBL" id="CH479214">
    <property type="protein sequence ID" value="EDW33431.1"/>
    <property type="molecule type" value="Genomic_DNA"/>
</dbReference>
<evidence type="ECO:0000313" key="1">
    <source>
        <dbReference type="EMBL" id="EDW33431.1"/>
    </source>
</evidence>
<accession>B4H6K3</accession>
<name>B4H6K3_DROPE</name>
<protein>
    <submittedName>
        <fullName evidence="1">GL15574</fullName>
    </submittedName>
</protein>
<reference evidence="1 2" key="1">
    <citation type="journal article" date="2007" name="Nature">
        <title>Evolution of genes and genomes on the Drosophila phylogeny.</title>
        <authorList>
            <consortium name="Drosophila 12 Genomes Consortium"/>
            <person name="Clark A.G."/>
            <person name="Eisen M.B."/>
            <person name="Smith D.R."/>
            <person name="Bergman C.M."/>
            <person name="Oliver B."/>
            <person name="Markow T.A."/>
            <person name="Kaufman T.C."/>
            <person name="Kellis M."/>
            <person name="Gelbart W."/>
            <person name="Iyer V.N."/>
            <person name="Pollard D.A."/>
            <person name="Sackton T.B."/>
            <person name="Larracuente A.M."/>
            <person name="Singh N.D."/>
            <person name="Abad J.P."/>
            <person name="Abt D.N."/>
            <person name="Adryan B."/>
            <person name="Aguade M."/>
            <person name="Akashi H."/>
            <person name="Anderson W.W."/>
            <person name="Aquadro C.F."/>
            <person name="Ardell D.H."/>
            <person name="Arguello R."/>
            <person name="Artieri C.G."/>
            <person name="Barbash D.A."/>
            <person name="Barker D."/>
            <person name="Barsanti P."/>
            <person name="Batterham P."/>
            <person name="Batzoglou S."/>
            <person name="Begun D."/>
            <person name="Bhutkar A."/>
            <person name="Blanco E."/>
            <person name="Bosak S.A."/>
            <person name="Bradley R.K."/>
            <person name="Brand A.D."/>
            <person name="Brent M.R."/>
            <person name="Brooks A.N."/>
            <person name="Brown R.H."/>
            <person name="Butlin R.K."/>
            <person name="Caggese C."/>
            <person name="Calvi B.R."/>
            <person name="Bernardo de Carvalho A."/>
            <person name="Caspi A."/>
            <person name="Castrezana S."/>
            <person name="Celniker S.E."/>
            <person name="Chang J.L."/>
            <person name="Chapple C."/>
            <person name="Chatterji S."/>
            <person name="Chinwalla A."/>
            <person name="Civetta A."/>
            <person name="Clifton S.W."/>
            <person name="Comeron J.M."/>
            <person name="Costello J.C."/>
            <person name="Coyne J.A."/>
            <person name="Daub J."/>
            <person name="David R.G."/>
            <person name="Delcher A.L."/>
            <person name="Delehaunty K."/>
            <person name="Do C.B."/>
            <person name="Ebling H."/>
            <person name="Edwards K."/>
            <person name="Eickbush T."/>
            <person name="Evans J.D."/>
            <person name="Filipski A."/>
            <person name="Findeiss S."/>
            <person name="Freyhult E."/>
            <person name="Fulton L."/>
            <person name="Fulton R."/>
            <person name="Garcia A.C."/>
            <person name="Gardiner A."/>
            <person name="Garfield D.A."/>
            <person name="Garvin B.E."/>
            <person name="Gibson G."/>
            <person name="Gilbert D."/>
            <person name="Gnerre S."/>
            <person name="Godfrey J."/>
            <person name="Good R."/>
            <person name="Gotea V."/>
            <person name="Gravely B."/>
            <person name="Greenberg A.J."/>
            <person name="Griffiths-Jones S."/>
            <person name="Gross S."/>
            <person name="Guigo R."/>
            <person name="Gustafson E.A."/>
            <person name="Haerty W."/>
            <person name="Hahn M.W."/>
            <person name="Halligan D.L."/>
            <person name="Halpern A.L."/>
            <person name="Halter G.M."/>
            <person name="Han M.V."/>
            <person name="Heger A."/>
            <person name="Hillier L."/>
            <person name="Hinrichs A.S."/>
            <person name="Holmes I."/>
            <person name="Hoskins R.A."/>
            <person name="Hubisz M.J."/>
            <person name="Hultmark D."/>
            <person name="Huntley M.A."/>
            <person name="Jaffe D.B."/>
            <person name="Jagadeeshan S."/>
            <person name="Jeck W.R."/>
            <person name="Johnson J."/>
            <person name="Jones C.D."/>
            <person name="Jordan W.C."/>
            <person name="Karpen G.H."/>
            <person name="Kataoka E."/>
            <person name="Keightley P.D."/>
            <person name="Kheradpour P."/>
            <person name="Kirkness E.F."/>
            <person name="Koerich L.B."/>
            <person name="Kristiansen K."/>
            <person name="Kudrna D."/>
            <person name="Kulathinal R.J."/>
            <person name="Kumar S."/>
            <person name="Kwok R."/>
            <person name="Lander E."/>
            <person name="Langley C.H."/>
            <person name="Lapoint R."/>
            <person name="Lazzaro B.P."/>
            <person name="Lee S.J."/>
            <person name="Levesque L."/>
            <person name="Li R."/>
            <person name="Lin C.F."/>
            <person name="Lin M.F."/>
            <person name="Lindblad-Toh K."/>
            <person name="Llopart A."/>
            <person name="Long M."/>
            <person name="Low L."/>
            <person name="Lozovsky E."/>
            <person name="Lu J."/>
            <person name="Luo M."/>
            <person name="Machado C.A."/>
            <person name="Makalowski W."/>
            <person name="Marzo M."/>
            <person name="Matsuda M."/>
            <person name="Matzkin L."/>
            <person name="McAllister B."/>
            <person name="McBride C.S."/>
            <person name="McKernan B."/>
            <person name="McKernan K."/>
            <person name="Mendez-Lago M."/>
            <person name="Minx P."/>
            <person name="Mollenhauer M.U."/>
            <person name="Montooth K."/>
            <person name="Mount S.M."/>
            <person name="Mu X."/>
            <person name="Myers E."/>
            <person name="Negre B."/>
            <person name="Newfeld S."/>
            <person name="Nielsen R."/>
            <person name="Noor M.A."/>
            <person name="O'Grady P."/>
            <person name="Pachter L."/>
            <person name="Papaceit M."/>
            <person name="Parisi M.J."/>
            <person name="Parisi M."/>
            <person name="Parts L."/>
            <person name="Pedersen J.S."/>
            <person name="Pesole G."/>
            <person name="Phillippy A.M."/>
            <person name="Ponting C.P."/>
            <person name="Pop M."/>
            <person name="Porcelli D."/>
            <person name="Powell J.R."/>
            <person name="Prohaska S."/>
            <person name="Pruitt K."/>
            <person name="Puig M."/>
            <person name="Quesneville H."/>
            <person name="Ram K.R."/>
            <person name="Rand D."/>
            <person name="Rasmussen M.D."/>
            <person name="Reed L.K."/>
            <person name="Reenan R."/>
            <person name="Reily A."/>
            <person name="Remington K.A."/>
            <person name="Rieger T.T."/>
            <person name="Ritchie M.G."/>
            <person name="Robin C."/>
            <person name="Rogers Y.H."/>
            <person name="Rohde C."/>
            <person name="Rozas J."/>
            <person name="Rubenfield M.J."/>
            <person name="Ruiz A."/>
            <person name="Russo S."/>
            <person name="Salzberg S.L."/>
            <person name="Sanchez-Gracia A."/>
            <person name="Saranga D.J."/>
            <person name="Sato H."/>
            <person name="Schaeffer S.W."/>
            <person name="Schatz M.C."/>
            <person name="Schlenke T."/>
            <person name="Schwartz R."/>
            <person name="Segarra C."/>
            <person name="Singh R.S."/>
            <person name="Sirot L."/>
            <person name="Sirota M."/>
            <person name="Sisneros N.B."/>
            <person name="Smith C.D."/>
            <person name="Smith T.F."/>
            <person name="Spieth J."/>
            <person name="Stage D.E."/>
            <person name="Stark A."/>
            <person name="Stephan W."/>
            <person name="Strausberg R.L."/>
            <person name="Strempel S."/>
            <person name="Sturgill D."/>
            <person name="Sutton G."/>
            <person name="Sutton G.G."/>
            <person name="Tao W."/>
            <person name="Teichmann S."/>
            <person name="Tobari Y.N."/>
            <person name="Tomimura Y."/>
            <person name="Tsolas J.M."/>
            <person name="Valente V.L."/>
            <person name="Venter E."/>
            <person name="Venter J.C."/>
            <person name="Vicario S."/>
            <person name="Vieira F.G."/>
            <person name="Vilella A.J."/>
            <person name="Villasante A."/>
            <person name="Walenz B."/>
            <person name="Wang J."/>
            <person name="Wasserman M."/>
            <person name="Watts T."/>
            <person name="Wilson D."/>
            <person name="Wilson R.K."/>
            <person name="Wing R.A."/>
            <person name="Wolfner M.F."/>
            <person name="Wong A."/>
            <person name="Wong G.K."/>
            <person name="Wu C.I."/>
            <person name="Wu G."/>
            <person name="Yamamoto D."/>
            <person name="Yang H.P."/>
            <person name="Yang S.P."/>
            <person name="Yorke J.A."/>
            <person name="Yoshida K."/>
            <person name="Zdobnov E."/>
            <person name="Zhang P."/>
            <person name="Zhang Y."/>
            <person name="Zimin A.V."/>
            <person name="Baldwin J."/>
            <person name="Abdouelleil A."/>
            <person name="Abdulkadir J."/>
            <person name="Abebe A."/>
            <person name="Abera B."/>
            <person name="Abreu J."/>
            <person name="Acer S.C."/>
            <person name="Aftuck L."/>
            <person name="Alexander A."/>
            <person name="An P."/>
            <person name="Anderson E."/>
            <person name="Anderson S."/>
            <person name="Arachi H."/>
            <person name="Azer M."/>
            <person name="Bachantsang P."/>
            <person name="Barry A."/>
            <person name="Bayul T."/>
            <person name="Berlin A."/>
            <person name="Bessette D."/>
            <person name="Bloom T."/>
            <person name="Blye J."/>
            <person name="Boguslavskiy L."/>
            <person name="Bonnet C."/>
            <person name="Boukhgalter B."/>
            <person name="Bourzgui I."/>
            <person name="Brown A."/>
            <person name="Cahill P."/>
            <person name="Channer S."/>
            <person name="Cheshatsang Y."/>
            <person name="Chuda L."/>
            <person name="Citroen M."/>
            <person name="Collymore A."/>
            <person name="Cooke P."/>
            <person name="Costello M."/>
            <person name="D'Aco K."/>
            <person name="Daza R."/>
            <person name="De Haan G."/>
            <person name="DeGray S."/>
            <person name="DeMaso C."/>
            <person name="Dhargay N."/>
            <person name="Dooley K."/>
            <person name="Dooley E."/>
            <person name="Doricent M."/>
            <person name="Dorje P."/>
            <person name="Dorjee K."/>
            <person name="Dupes A."/>
            <person name="Elong R."/>
            <person name="Falk J."/>
            <person name="Farina A."/>
            <person name="Faro S."/>
            <person name="Ferguson D."/>
            <person name="Fisher S."/>
            <person name="Foley C.D."/>
            <person name="Franke A."/>
            <person name="Friedrich D."/>
            <person name="Gadbois L."/>
            <person name="Gearin G."/>
            <person name="Gearin C.R."/>
            <person name="Giannoukos G."/>
            <person name="Goode T."/>
            <person name="Graham J."/>
            <person name="Grandbois E."/>
            <person name="Grewal S."/>
            <person name="Gyaltsen K."/>
            <person name="Hafez N."/>
            <person name="Hagos B."/>
            <person name="Hall J."/>
            <person name="Henson C."/>
            <person name="Hollinger A."/>
            <person name="Honan T."/>
            <person name="Huard M.D."/>
            <person name="Hughes L."/>
            <person name="Hurhula B."/>
            <person name="Husby M.E."/>
            <person name="Kamat A."/>
            <person name="Kanga B."/>
            <person name="Kashin S."/>
            <person name="Khazanovich D."/>
            <person name="Kisner P."/>
            <person name="Lance K."/>
            <person name="Lara M."/>
            <person name="Lee W."/>
            <person name="Lennon N."/>
            <person name="Letendre F."/>
            <person name="LeVine R."/>
            <person name="Lipovsky A."/>
            <person name="Liu X."/>
            <person name="Liu J."/>
            <person name="Liu S."/>
            <person name="Lokyitsang T."/>
            <person name="Lokyitsang Y."/>
            <person name="Lubonja R."/>
            <person name="Lui A."/>
            <person name="MacDonald P."/>
            <person name="Magnisalis V."/>
            <person name="Maru K."/>
            <person name="Matthews C."/>
            <person name="McCusker W."/>
            <person name="McDonough S."/>
            <person name="Mehta T."/>
            <person name="Meldrim J."/>
            <person name="Meneus L."/>
            <person name="Mihai O."/>
            <person name="Mihalev A."/>
            <person name="Mihova T."/>
            <person name="Mittelman R."/>
            <person name="Mlenga V."/>
            <person name="Montmayeur A."/>
            <person name="Mulrain L."/>
            <person name="Navidi A."/>
            <person name="Naylor J."/>
            <person name="Negash T."/>
            <person name="Nguyen T."/>
            <person name="Nguyen N."/>
            <person name="Nicol R."/>
            <person name="Norbu C."/>
            <person name="Norbu N."/>
            <person name="Novod N."/>
            <person name="O'Neill B."/>
            <person name="Osman S."/>
            <person name="Markiewicz E."/>
            <person name="Oyono O.L."/>
            <person name="Patti C."/>
            <person name="Phunkhang P."/>
            <person name="Pierre F."/>
            <person name="Priest M."/>
            <person name="Raghuraman S."/>
            <person name="Rege F."/>
            <person name="Reyes R."/>
            <person name="Rise C."/>
            <person name="Rogov P."/>
            <person name="Ross K."/>
            <person name="Ryan E."/>
            <person name="Settipalli S."/>
            <person name="Shea T."/>
            <person name="Sherpa N."/>
            <person name="Shi L."/>
            <person name="Shih D."/>
            <person name="Sparrow T."/>
            <person name="Spaulding J."/>
            <person name="Stalker J."/>
            <person name="Stange-Thomann N."/>
            <person name="Stavropoulos S."/>
            <person name="Stone C."/>
            <person name="Strader C."/>
            <person name="Tesfaye S."/>
            <person name="Thomson T."/>
            <person name="Thoulutsang Y."/>
            <person name="Thoulutsang D."/>
            <person name="Topham K."/>
            <person name="Topping I."/>
            <person name="Tsamla T."/>
            <person name="Vassiliev H."/>
            <person name="Vo A."/>
            <person name="Wangchuk T."/>
            <person name="Wangdi T."/>
            <person name="Weiand M."/>
            <person name="Wilkinson J."/>
            <person name="Wilson A."/>
            <person name="Yadav S."/>
            <person name="Young G."/>
            <person name="Yu Q."/>
            <person name="Zembek L."/>
            <person name="Zhong D."/>
            <person name="Zimmer A."/>
            <person name="Zwirko Z."/>
            <person name="Jaffe D.B."/>
            <person name="Alvarez P."/>
            <person name="Brockman W."/>
            <person name="Butler J."/>
            <person name="Chin C."/>
            <person name="Gnerre S."/>
            <person name="Grabherr M."/>
            <person name="Kleber M."/>
            <person name="Mauceli E."/>
            <person name="MacCallum I."/>
        </authorList>
    </citation>
    <scope>NUCLEOTIDE SEQUENCE [LARGE SCALE GENOMIC DNA]</scope>
    <source>
        <strain evidence="2">MSH-3 / Tucson 14011-0111.49</strain>
    </source>
</reference>